<gene>
    <name evidence="1" type="ORF">FOTG_18468</name>
</gene>
<dbReference type="EMBL" id="KK035333">
    <property type="protein sequence ID" value="EXM13062.1"/>
    <property type="molecule type" value="Genomic_DNA"/>
</dbReference>
<proteinExistence type="predicted"/>
<sequence>MQSLYPRNSSPRFLISAVALIGTFLVRATTSNTFVTTAHTFDYGLALSLEPRFAAYEPTLLKAM</sequence>
<reference evidence="1" key="2">
    <citation type="submission" date="2014-03" db="EMBL/GenBank/DDBJ databases">
        <title>The Genome Annotation of Fusarium oxysporum Cotton.</title>
        <authorList>
            <consortium name="The Broad Institute Genomics Platform"/>
            <person name="Ma L.-J."/>
            <person name="Corby-Kistler H."/>
            <person name="Broz K."/>
            <person name="Gale L.R."/>
            <person name="Jonkers W."/>
            <person name="O'Donnell K."/>
            <person name="Ploetz R."/>
            <person name="Steinberg C."/>
            <person name="Schwartz D.C."/>
            <person name="VanEtten H."/>
            <person name="Zhou S."/>
            <person name="Young S.K."/>
            <person name="Zeng Q."/>
            <person name="Gargeya S."/>
            <person name="Fitzgerald M."/>
            <person name="Abouelleil A."/>
            <person name="Alvarado L."/>
            <person name="Chapman S.B."/>
            <person name="Gainer-Dewar J."/>
            <person name="Goldberg J."/>
            <person name="Griggs A."/>
            <person name="Gujja S."/>
            <person name="Hansen M."/>
            <person name="Howarth C."/>
            <person name="Imamovic A."/>
            <person name="Ireland A."/>
            <person name="Larimer J."/>
            <person name="McCowan C."/>
            <person name="Murphy C."/>
            <person name="Pearson M."/>
            <person name="Poon T.W."/>
            <person name="Priest M."/>
            <person name="Roberts A."/>
            <person name="Saif S."/>
            <person name="Shea T."/>
            <person name="Sykes S."/>
            <person name="Wortman J."/>
            <person name="Nusbaum C."/>
            <person name="Birren B."/>
        </authorList>
    </citation>
    <scope>NUCLEOTIDE SEQUENCE</scope>
    <source>
        <strain evidence="1">25433</strain>
    </source>
</reference>
<evidence type="ECO:0000313" key="1">
    <source>
        <dbReference type="EMBL" id="EXM13062.1"/>
    </source>
</evidence>
<accession>X0KW89</accession>
<dbReference type="HOGENOM" id="CLU_2867719_0_0_1"/>
<dbReference type="AlphaFoldDB" id="X0KW89"/>
<organism evidence="1">
    <name type="scientific">Fusarium oxysporum f. sp. vasinfectum 25433</name>
    <dbReference type="NCBI Taxonomy" id="1089449"/>
    <lineage>
        <taxon>Eukaryota</taxon>
        <taxon>Fungi</taxon>
        <taxon>Dikarya</taxon>
        <taxon>Ascomycota</taxon>
        <taxon>Pezizomycotina</taxon>
        <taxon>Sordariomycetes</taxon>
        <taxon>Hypocreomycetidae</taxon>
        <taxon>Hypocreales</taxon>
        <taxon>Nectriaceae</taxon>
        <taxon>Fusarium</taxon>
        <taxon>Fusarium oxysporum species complex</taxon>
    </lineage>
</organism>
<dbReference type="Proteomes" id="UP000030701">
    <property type="component" value="Unassembled WGS sequence"/>
</dbReference>
<reference evidence="1" key="1">
    <citation type="submission" date="2011-11" db="EMBL/GenBank/DDBJ databases">
        <title>The Genome Sequence of Fusarium oxysporum Cotton.</title>
        <authorList>
            <consortium name="The Broad Institute Genome Sequencing Platform"/>
            <person name="Ma L.-J."/>
            <person name="Gale L.R."/>
            <person name="Schwartz D.C."/>
            <person name="Zhou S."/>
            <person name="Corby-Kistler H."/>
            <person name="Young S.K."/>
            <person name="Zeng Q."/>
            <person name="Gargeya S."/>
            <person name="Fitzgerald M."/>
            <person name="Haas B."/>
            <person name="Abouelleil A."/>
            <person name="Alvarado L."/>
            <person name="Arachchi H.M."/>
            <person name="Berlin A."/>
            <person name="Brown A."/>
            <person name="Chapman S.B."/>
            <person name="Chen Z."/>
            <person name="Dunbar C."/>
            <person name="Freedman E."/>
            <person name="Gearin G."/>
            <person name="Goldberg J."/>
            <person name="Griggs A."/>
            <person name="Gujja S."/>
            <person name="Heiman D."/>
            <person name="Howarth C."/>
            <person name="Larson L."/>
            <person name="Lui A."/>
            <person name="MacDonald P.J.P."/>
            <person name="Montmayeur A."/>
            <person name="Murphy C."/>
            <person name="Neiman D."/>
            <person name="Pearson M."/>
            <person name="Priest M."/>
            <person name="Roberts A."/>
            <person name="Saif S."/>
            <person name="Shea T."/>
            <person name="Shenoy N."/>
            <person name="Sisk P."/>
            <person name="Stolte C."/>
            <person name="Sykes S."/>
            <person name="Wortman J."/>
            <person name="Nusbaum C."/>
            <person name="Birren B."/>
        </authorList>
    </citation>
    <scope>NUCLEOTIDE SEQUENCE [LARGE SCALE GENOMIC DNA]</scope>
    <source>
        <strain evidence="1">25433</strain>
    </source>
</reference>
<name>X0KW89_FUSOX</name>
<protein>
    <submittedName>
        <fullName evidence="1">Uncharacterized protein</fullName>
    </submittedName>
</protein>